<comment type="caution">
    <text evidence="1">The sequence shown here is derived from an EMBL/GenBank/DDBJ whole genome shotgun (WGS) entry which is preliminary data.</text>
</comment>
<dbReference type="AlphaFoldDB" id="A0A9W9IA51"/>
<evidence type="ECO:0000313" key="1">
    <source>
        <dbReference type="EMBL" id="KAJ5171979.1"/>
    </source>
</evidence>
<name>A0A9W9IA51_9EURO</name>
<evidence type="ECO:0000313" key="2">
    <source>
        <dbReference type="Proteomes" id="UP001146351"/>
    </source>
</evidence>
<organism evidence="1 2">
    <name type="scientific">Penicillium capsulatum</name>
    <dbReference type="NCBI Taxonomy" id="69766"/>
    <lineage>
        <taxon>Eukaryota</taxon>
        <taxon>Fungi</taxon>
        <taxon>Dikarya</taxon>
        <taxon>Ascomycota</taxon>
        <taxon>Pezizomycotina</taxon>
        <taxon>Eurotiomycetes</taxon>
        <taxon>Eurotiomycetidae</taxon>
        <taxon>Eurotiales</taxon>
        <taxon>Aspergillaceae</taxon>
        <taxon>Penicillium</taxon>
    </lineage>
</organism>
<keyword evidence="2" id="KW-1185">Reference proteome</keyword>
<dbReference type="Proteomes" id="UP001146351">
    <property type="component" value="Unassembled WGS sequence"/>
</dbReference>
<accession>A0A9W9IA51</accession>
<reference evidence="1" key="2">
    <citation type="journal article" date="2023" name="IMA Fungus">
        <title>Comparative genomic study of the Penicillium genus elucidates a diverse pangenome and 15 lateral gene transfer events.</title>
        <authorList>
            <person name="Petersen C."/>
            <person name="Sorensen T."/>
            <person name="Nielsen M.R."/>
            <person name="Sondergaard T.E."/>
            <person name="Sorensen J.L."/>
            <person name="Fitzpatrick D.A."/>
            <person name="Frisvad J.C."/>
            <person name="Nielsen K.L."/>
        </authorList>
    </citation>
    <scope>NUCLEOTIDE SEQUENCE</scope>
    <source>
        <strain evidence="1">IBT 21917</strain>
    </source>
</reference>
<protein>
    <submittedName>
        <fullName evidence="1">Uncharacterized protein</fullName>
    </submittedName>
</protein>
<sequence length="109" mass="11600">MIVLRREVLLVFARDYHGPDVGLSLRRLQSGRRLVIDVRDGLVVKTFKGTVVACSDSADDDVPREVEHRGDRWDGVLEDGVIGGNAGFGPGGNFLATATNSHGLDGGVG</sequence>
<reference evidence="1" key="1">
    <citation type="submission" date="2022-11" db="EMBL/GenBank/DDBJ databases">
        <authorList>
            <person name="Petersen C."/>
        </authorList>
    </citation>
    <scope>NUCLEOTIDE SEQUENCE</scope>
    <source>
        <strain evidence="1">IBT 21917</strain>
    </source>
</reference>
<proteinExistence type="predicted"/>
<dbReference type="EMBL" id="JAPQKO010000003">
    <property type="protein sequence ID" value="KAJ5171979.1"/>
    <property type="molecule type" value="Genomic_DNA"/>
</dbReference>
<gene>
    <name evidence="1" type="ORF">N7492_004572</name>
</gene>